<dbReference type="EMBL" id="CP013862">
    <property type="protein sequence ID" value="ALX50434.1"/>
    <property type="molecule type" value="Genomic_DNA"/>
</dbReference>
<dbReference type="Proteomes" id="UP000050331">
    <property type="component" value="Chromosome"/>
</dbReference>
<accession>A0A0U3WBW6</accession>
<dbReference type="KEGG" id="lao:AOX59_18725"/>
<protein>
    <submittedName>
        <fullName evidence="1">Uncharacterized protein</fullName>
    </submittedName>
</protein>
<evidence type="ECO:0000313" key="1">
    <source>
        <dbReference type="EMBL" id="ALX50434.1"/>
    </source>
</evidence>
<dbReference type="AlphaFoldDB" id="A0A0U3WBW6"/>
<sequence>MFDVMPKGYNIGWEVVSDKCITTGAVPSSHPLGGYRLQYETLIWEWLGEERGQILEQIVHWNHKEAEKVHGYIVGNLKGVK</sequence>
<proteinExistence type="predicted"/>
<gene>
    <name evidence="1" type="ORF">AOX59_18725</name>
</gene>
<dbReference type="STRING" id="1472767.AOX59_18725"/>
<evidence type="ECO:0000313" key="2">
    <source>
        <dbReference type="Proteomes" id="UP000050331"/>
    </source>
</evidence>
<organism evidence="1 2">
    <name type="scientific">Lentibacillus amyloliquefaciens</name>
    <dbReference type="NCBI Taxonomy" id="1472767"/>
    <lineage>
        <taxon>Bacteria</taxon>
        <taxon>Bacillati</taxon>
        <taxon>Bacillota</taxon>
        <taxon>Bacilli</taxon>
        <taxon>Bacillales</taxon>
        <taxon>Bacillaceae</taxon>
        <taxon>Lentibacillus</taxon>
    </lineage>
</organism>
<keyword evidence="2" id="KW-1185">Reference proteome</keyword>
<dbReference type="RefSeq" id="WP_068447948.1">
    <property type="nucleotide sequence ID" value="NZ_CP013862.1"/>
</dbReference>
<reference evidence="1 2" key="1">
    <citation type="submission" date="2016-01" db="EMBL/GenBank/DDBJ databases">
        <title>Complete genome sequence of strain Lentibacillus amyloliquefaciens LAM0015T isolated from saline sediment.</title>
        <authorList>
            <person name="Wang J.-L."/>
            <person name="He M.-X."/>
        </authorList>
    </citation>
    <scope>NUCLEOTIDE SEQUENCE [LARGE SCALE GENOMIC DNA]</scope>
    <source>
        <strain evidence="1 2">LAM0015</strain>
    </source>
</reference>
<name>A0A0U3WBW6_9BACI</name>